<evidence type="ECO:0000259" key="4">
    <source>
        <dbReference type="SMART" id="SM01088"/>
    </source>
</evidence>
<organism evidence="5 6">
    <name type="scientific">Gnathostoma spinigerum</name>
    <dbReference type="NCBI Taxonomy" id="75299"/>
    <lineage>
        <taxon>Eukaryota</taxon>
        <taxon>Metazoa</taxon>
        <taxon>Ecdysozoa</taxon>
        <taxon>Nematoda</taxon>
        <taxon>Chromadorea</taxon>
        <taxon>Rhabditida</taxon>
        <taxon>Spirurina</taxon>
        <taxon>Gnathostomatomorpha</taxon>
        <taxon>Gnathostomatoidea</taxon>
        <taxon>Gnathostomatidae</taxon>
        <taxon>Gnathostoma</taxon>
    </lineage>
</organism>
<dbReference type="SMART" id="SM01088">
    <property type="entry name" value="Col_cuticle_N"/>
    <property type="match status" value="1"/>
</dbReference>
<dbReference type="AlphaFoldDB" id="A0ABD6EVZ3"/>
<feature type="region of interest" description="Disordered" evidence="2">
    <location>
        <begin position="101"/>
        <end position="125"/>
    </location>
</feature>
<feature type="region of interest" description="Disordered" evidence="2">
    <location>
        <begin position="372"/>
        <end position="394"/>
    </location>
</feature>
<keyword evidence="3" id="KW-1133">Transmembrane helix</keyword>
<name>A0ABD6EVZ3_9BILA</name>
<gene>
    <name evidence="5" type="ORF">AB6A40_007561</name>
</gene>
<dbReference type="InterPro" id="IPR002486">
    <property type="entry name" value="Col_cuticle_N"/>
</dbReference>
<keyword evidence="6" id="KW-1185">Reference proteome</keyword>
<dbReference type="Pfam" id="PF01484">
    <property type="entry name" value="Col_cuticle_N"/>
    <property type="match status" value="1"/>
</dbReference>
<dbReference type="PANTHER" id="PTHR24637">
    <property type="entry name" value="COLLAGEN"/>
    <property type="match status" value="1"/>
</dbReference>
<sequence length="394" mass="41602">MKVVNVTWCAAGFSGIVLAISLAIMMFICREVQNIWAELDADMMQFRGVTNDLWRDMMKLGYPIGLKRDRQAVFSIRKIVKKQAGYDTETDEVSEDILTDSSVRPVRPSAASSPTNNGYASRETQETFVDPCPDDLCPRKKVYNPSAFVDGARQPAINPSSSQSTCNCNSENSCPPGPAGPKGKDGYPGENGLDGLDGTPGVDYGRVKMNRPMEKMCFHCPPGLRGPQGPKGKEGPRGMMGMNGQCGRPGMDGNPGSPGAMGAIGKQGNIGLPGAVGVKAEDIVRMVGQRGPKGPLGPIGPEGPSGDKGESGDRGAPGPSGNVGAQGERGERGGEGPQGPKGRSGAPGDDASYCRCPSRLLAVSSINQKIMETKEVRKDDNDEENNANPYLRKA</sequence>
<dbReference type="Pfam" id="PF01391">
    <property type="entry name" value="Collagen"/>
    <property type="match status" value="2"/>
</dbReference>
<evidence type="ECO:0000256" key="2">
    <source>
        <dbReference type="SAM" id="MobiDB-lite"/>
    </source>
</evidence>
<feature type="region of interest" description="Disordered" evidence="2">
    <location>
        <begin position="152"/>
        <end position="201"/>
    </location>
</feature>
<dbReference type="InterPro" id="IPR008160">
    <property type="entry name" value="Collagen"/>
</dbReference>
<reference evidence="5 6" key="1">
    <citation type="submission" date="2024-08" db="EMBL/GenBank/DDBJ databases">
        <title>Gnathostoma spinigerum genome.</title>
        <authorList>
            <person name="Gonzalez-Bertolin B."/>
            <person name="Monzon S."/>
            <person name="Zaballos A."/>
            <person name="Jimenez P."/>
            <person name="Dekumyoy P."/>
            <person name="Varona S."/>
            <person name="Cuesta I."/>
            <person name="Sumanam S."/>
            <person name="Adisakwattana P."/>
            <person name="Gasser R.B."/>
            <person name="Hernandez-Gonzalez A."/>
            <person name="Young N.D."/>
            <person name="Perteguer M.J."/>
        </authorList>
    </citation>
    <scope>NUCLEOTIDE SEQUENCE [LARGE SCALE GENOMIC DNA]</scope>
    <source>
        <strain evidence="5">AL3</strain>
        <tissue evidence="5">Liver</tissue>
    </source>
</reference>
<feature type="transmembrane region" description="Helical" evidence="3">
    <location>
        <begin position="7"/>
        <end position="28"/>
    </location>
</feature>
<dbReference type="EMBL" id="JBGFUD010006207">
    <property type="protein sequence ID" value="MFH4980852.1"/>
    <property type="molecule type" value="Genomic_DNA"/>
</dbReference>
<keyword evidence="1" id="KW-0677">Repeat</keyword>
<feature type="region of interest" description="Disordered" evidence="2">
    <location>
        <begin position="288"/>
        <end position="354"/>
    </location>
</feature>
<evidence type="ECO:0000256" key="3">
    <source>
        <dbReference type="SAM" id="Phobius"/>
    </source>
</evidence>
<evidence type="ECO:0000313" key="6">
    <source>
        <dbReference type="Proteomes" id="UP001608902"/>
    </source>
</evidence>
<keyword evidence="3" id="KW-0812">Transmembrane</keyword>
<evidence type="ECO:0000313" key="5">
    <source>
        <dbReference type="EMBL" id="MFH4980852.1"/>
    </source>
</evidence>
<evidence type="ECO:0000256" key="1">
    <source>
        <dbReference type="ARBA" id="ARBA00022737"/>
    </source>
</evidence>
<protein>
    <recommendedName>
        <fullName evidence="4">Nematode cuticle collagen N-terminal domain-containing protein</fullName>
    </recommendedName>
</protein>
<proteinExistence type="predicted"/>
<feature type="compositionally biased region" description="Polar residues" evidence="2">
    <location>
        <begin position="110"/>
        <end position="119"/>
    </location>
</feature>
<feature type="domain" description="Nematode cuticle collagen N-terminal" evidence="4">
    <location>
        <begin position="5"/>
        <end position="57"/>
    </location>
</feature>
<keyword evidence="3" id="KW-0472">Membrane</keyword>
<dbReference type="PANTHER" id="PTHR24637:SF334">
    <property type="entry name" value="NEMATODE CUTICLE COLLAGEN N-TERMINAL DOMAIN-CONTAINING PROTEIN"/>
    <property type="match status" value="1"/>
</dbReference>
<feature type="compositionally biased region" description="Polar residues" evidence="2">
    <location>
        <begin position="157"/>
        <end position="173"/>
    </location>
</feature>
<comment type="caution">
    <text evidence="5">The sequence shown here is derived from an EMBL/GenBank/DDBJ whole genome shotgun (WGS) entry which is preliminary data.</text>
</comment>
<accession>A0ABD6EVZ3</accession>
<dbReference type="Proteomes" id="UP001608902">
    <property type="component" value="Unassembled WGS sequence"/>
</dbReference>